<keyword evidence="8 11" id="KW-0067">ATP-binding</keyword>
<comment type="function">
    <text evidence="1 11">Catalyzes the reversible adenylation of nicotinate mononucleotide (NaMN) to nicotinic acid adenine dinucleotide (NaAD).</text>
</comment>
<dbReference type="RefSeq" id="WP_093163210.1">
    <property type="nucleotide sequence ID" value="NZ_FNEK01000078.1"/>
</dbReference>
<dbReference type="AlphaFoldDB" id="A0A1G9J2J1"/>
<keyword evidence="4 11" id="KW-0662">Pyridine nucleotide biosynthesis</keyword>
<dbReference type="InterPro" id="IPR014729">
    <property type="entry name" value="Rossmann-like_a/b/a_fold"/>
</dbReference>
<dbReference type="GO" id="GO:0005524">
    <property type="term" value="F:ATP binding"/>
    <property type="evidence" value="ECO:0007669"/>
    <property type="project" value="UniProtKB-KW"/>
</dbReference>
<dbReference type="EC" id="2.7.7.18" evidence="11"/>
<keyword evidence="5 11" id="KW-0808">Transferase</keyword>
<proteinExistence type="inferred from homology"/>
<protein>
    <recommendedName>
        <fullName evidence="11">Probable nicotinate-nucleotide adenylyltransferase</fullName>
        <ecNumber evidence="11">2.7.7.18</ecNumber>
    </recommendedName>
    <alternativeName>
        <fullName evidence="11">Deamido-NAD(+) diphosphorylase</fullName>
    </alternativeName>
    <alternativeName>
        <fullName evidence="11">Deamido-NAD(+) pyrophosphorylase</fullName>
    </alternativeName>
    <alternativeName>
        <fullName evidence="11">Nicotinate mononucleotide adenylyltransferase</fullName>
        <shortName evidence="11">NaMN adenylyltransferase</shortName>
    </alternativeName>
</protein>
<sequence length="199" mass="22133">MRDALPHVGPGQVVGLLGGSFDPPHMGHVHITREALKRFGLDRVWWLVSPGNPLKEHGPAPLDRRLAAAKRIMQHPRAVVTDIEAQIGTRYTAETLEALLSLYPRNRFVWLMGADNLAQFHLWERWEWIMANVRIGILARPGGRIEALNAPAARFGRPWRLPAAQAGLLAHSAAPAWCFVNVPMKAISSSEIRARGDWG</sequence>
<dbReference type="STRING" id="571298.SAMN04488026_10782"/>
<evidence type="ECO:0000259" key="12">
    <source>
        <dbReference type="Pfam" id="PF01467"/>
    </source>
</evidence>
<evidence type="ECO:0000256" key="10">
    <source>
        <dbReference type="ARBA" id="ARBA00048721"/>
    </source>
</evidence>
<evidence type="ECO:0000256" key="8">
    <source>
        <dbReference type="ARBA" id="ARBA00022840"/>
    </source>
</evidence>
<dbReference type="Proteomes" id="UP000199382">
    <property type="component" value="Unassembled WGS sequence"/>
</dbReference>
<dbReference type="OrthoDB" id="5295945at2"/>
<dbReference type="CDD" id="cd02165">
    <property type="entry name" value="NMNAT"/>
    <property type="match status" value="1"/>
</dbReference>
<evidence type="ECO:0000313" key="14">
    <source>
        <dbReference type="Proteomes" id="UP000199382"/>
    </source>
</evidence>
<dbReference type="NCBIfam" id="NF000843">
    <property type="entry name" value="PRK00071.2-2"/>
    <property type="match status" value="1"/>
</dbReference>
<dbReference type="InterPro" id="IPR004821">
    <property type="entry name" value="Cyt_trans-like"/>
</dbReference>
<dbReference type="InterPro" id="IPR005248">
    <property type="entry name" value="NadD/NMNAT"/>
</dbReference>
<dbReference type="EMBL" id="FNEK01000078">
    <property type="protein sequence ID" value="SDL31545.1"/>
    <property type="molecule type" value="Genomic_DNA"/>
</dbReference>
<evidence type="ECO:0000256" key="1">
    <source>
        <dbReference type="ARBA" id="ARBA00002324"/>
    </source>
</evidence>
<reference evidence="13 14" key="1">
    <citation type="submission" date="2016-10" db="EMBL/GenBank/DDBJ databases">
        <authorList>
            <person name="de Groot N.N."/>
        </authorList>
    </citation>
    <scope>NUCLEOTIDE SEQUENCE [LARGE SCALE GENOMIC DNA]</scope>
    <source>
        <strain evidence="13 14">DSM 25294</strain>
    </source>
</reference>
<accession>A0A1G9J2J1</accession>
<dbReference type="HAMAP" id="MF_00244">
    <property type="entry name" value="NaMN_adenylyltr"/>
    <property type="match status" value="1"/>
</dbReference>
<comment type="catalytic activity">
    <reaction evidence="10 11">
        <text>nicotinate beta-D-ribonucleotide + ATP + H(+) = deamido-NAD(+) + diphosphate</text>
        <dbReference type="Rhea" id="RHEA:22860"/>
        <dbReference type="ChEBI" id="CHEBI:15378"/>
        <dbReference type="ChEBI" id="CHEBI:30616"/>
        <dbReference type="ChEBI" id="CHEBI:33019"/>
        <dbReference type="ChEBI" id="CHEBI:57502"/>
        <dbReference type="ChEBI" id="CHEBI:58437"/>
        <dbReference type="EC" id="2.7.7.18"/>
    </reaction>
</comment>
<evidence type="ECO:0000256" key="4">
    <source>
        <dbReference type="ARBA" id="ARBA00022642"/>
    </source>
</evidence>
<dbReference type="PANTHER" id="PTHR39321">
    <property type="entry name" value="NICOTINATE-NUCLEOTIDE ADENYLYLTRANSFERASE-RELATED"/>
    <property type="match status" value="1"/>
</dbReference>
<dbReference type="NCBIfam" id="TIGR00125">
    <property type="entry name" value="cyt_tran_rel"/>
    <property type="match status" value="1"/>
</dbReference>
<dbReference type="SUPFAM" id="SSF52374">
    <property type="entry name" value="Nucleotidylyl transferase"/>
    <property type="match status" value="1"/>
</dbReference>
<organism evidence="13 14">
    <name type="scientific">Aliiruegeria lutimaris</name>
    <dbReference type="NCBI Taxonomy" id="571298"/>
    <lineage>
        <taxon>Bacteria</taxon>
        <taxon>Pseudomonadati</taxon>
        <taxon>Pseudomonadota</taxon>
        <taxon>Alphaproteobacteria</taxon>
        <taxon>Rhodobacterales</taxon>
        <taxon>Roseobacteraceae</taxon>
        <taxon>Aliiruegeria</taxon>
    </lineage>
</organism>
<evidence type="ECO:0000256" key="6">
    <source>
        <dbReference type="ARBA" id="ARBA00022695"/>
    </source>
</evidence>
<keyword evidence="7 11" id="KW-0547">Nucleotide-binding</keyword>
<evidence type="ECO:0000256" key="7">
    <source>
        <dbReference type="ARBA" id="ARBA00022741"/>
    </source>
</evidence>
<evidence type="ECO:0000256" key="3">
    <source>
        <dbReference type="ARBA" id="ARBA00009014"/>
    </source>
</evidence>
<comment type="pathway">
    <text evidence="2 11">Cofactor biosynthesis; NAD(+) biosynthesis; deamido-NAD(+) from nicotinate D-ribonucleotide: step 1/1.</text>
</comment>
<dbReference type="PANTHER" id="PTHR39321:SF3">
    <property type="entry name" value="PHOSPHOPANTETHEINE ADENYLYLTRANSFERASE"/>
    <property type="match status" value="1"/>
</dbReference>
<dbReference type="NCBIfam" id="TIGR00482">
    <property type="entry name" value="nicotinate (nicotinamide) nucleotide adenylyltransferase"/>
    <property type="match status" value="1"/>
</dbReference>
<evidence type="ECO:0000256" key="11">
    <source>
        <dbReference type="HAMAP-Rule" id="MF_00244"/>
    </source>
</evidence>
<dbReference type="Pfam" id="PF01467">
    <property type="entry name" value="CTP_transf_like"/>
    <property type="match status" value="1"/>
</dbReference>
<keyword evidence="14" id="KW-1185">Reference proteome</keyword>
<keyword evidence="6 11" id="KW-0548">Nucleotidyltransferase</keyword>
<evidence type="ECO:0000313" key="13">
    <source>
        <dbReference type="EMBL" id="SDL31545.1"/>
    </source>
</evidence>
<dbReference type="GO" id="GO:0009435">
    <property type="term" value="P:NAD+ biosynthetic process"/>
    <property type="evidence" value="ECO:0007669"/>
    <property type="project" value="UniProtKB-UniRule"/>
</dbReference>
<dbReference type="GO" id="GO:0004515">
    <property type="term" value="F:nicotinate-nucleotide adenylyltransferase activity"/>
    <property type="evidence" value="ECO:0007669"/>
    <property type="project" value="UniProtKB-UniRule"/>
</dbReference>
<gene>
    <name evidence="11" type="primary">nadD</name>
    <name evidence="13" type="ORF">SAMN04488026_10782</name>
</gene>
<keyword evidence="9 11" id="KW-0520">NAD</keyword>
<evidence type="ECO:0000256" key="9">
    <source>
        <dbReference type="ARBA" id="ARBA00023027"/>
    </source>
</evidence>
<feature type="domain" description="Cytidyltransferase-like" evidence="12">
    <location>
        <begin position="16"/>
        <end position="195"/>
    </location>
</feature>
<comment type="similarity">
    <text evidence="3 11">Belongs to the NadD family.</text>
</comment>
<evidence type="ECO:0000256" key="2">
    <source>
        <dbReference type="ARBA" id="ARBA00005019"/>
    </source>
</evidence>
<name>A0A1G9J2J1_9RHOB</name>
<dbReference type="Gene3D" id="3.40.50.620">
    <property type="entry name" value="HUPs"/>
    <property type="match status" value="1"/>
</dbReference>
<evidence type="ECO:0000256" key="5">
    <source>
        <dbReference type="ARBA" id="ARBA00022679"/>
    </source>
</evidence>
<dbReference type="UniPathway" id="UPA00253">
    <property type="reaction ID" value="UER00332"/>
</dbReference>